<dbReference type="Proteomes" id="UP000709437">
    <property type="component" value="Unassembled WGS sequence"/>
</dbReference>
<feature type="region of interest" description="Disordered" evidence="1">
    <location>
        <begin position="25"/>
        <end position="62"/>
    </location>
</feature>
<reference evidence="2" key="1">
    <citation type="submission" date="2021-05" db="EMBL/GenBank/DDBJ databases">
        <title>Whole genome sequence of Curtobacterium flaccumfaciens pv. flaccumfaciens strain CFBP 3417.</title>
        <authorList>
            <person name="Osdaghi E."/>
            <person name="Taghouti G."/>
            <person name="Portier P."/>
            <person name="Fazliarab A."/>
            <person name="Taghavi S.M."/>
            <person name="Briand M."/>
            <person name="Le-Saux M."/>
            <person name="Jacques M.-A."/>
        </authorList>
    </citation>
    <scope>NUCLEOTIDE SEQUENCE</scope>
    <source>
        <strain evidence="2">CFBP 3417</strain>
    </source>
</reference>
<dbReference type="EMBL" id="JAHEWX010000004">
    <property type="protein sequence ID" value="MBT1541240.1"/>
    <property type="molecule type" value="Genomic_DNA"/>
</dbReference>
<comment type="caution">
    <text evidence="2">The sequence shown here is derived from an EMBL/GenBank/DDBJ whole genome shotgun (WGS) entry which is preliminary data.</text>
</comment>
<dbReference type="AlphaFoldDB" id="A0A9Q2W2L3"/>
<name>A0A9Q2W2L3_9MICO</name>
<organism evidence="2 3">
    <name type="scientific">Curtobacterium flaccumfaciens pv. flaccumfaciens</name>
    <dbReference type="NCBI Taxonomy" id="138532"/>
    <lineage>
        <taxon>Bacteria</taxon>
        <taxon>Bacillati</taxon>
        <taxon>Actinomycetota</taxon>
        <taxon>Actinomycetes</taxon>
        <taxon>Micrococcales</taxon>
        <taxon>Microbacteriaceae</taxon>
        <taxon>Curtobacterium</taxon>
    </lineage>
</organism>
<dbReference type="RefSeq" id="WP_214562544.1">
    <property type="nucleotide sequence ID" value="NZ_JAHEWX010000004.1"/>
</dbReference>
<proteinExistence type="predicted"/>
<protein>
    <submittedName>
        <fullName evidence="2">Uncharacterized protein</fullName>
    </submittedName>
</protein>
<sequence length="294" mass="29280">MAVVVVALIVIDVVLVALALGRTAPEQNGPAGPIPTFTQMPDASESPRASVTADADAAGTKEQGRRLLAAVDGQEAWRASGGSCGGPRPVLEHSVDGGATWVKVGLGTDVGSLMAIRASNAELSILAGVGDDCTATARTSTDAGVTWAAGAPGAAGAGISTDGVVLASGTVQAPCADPIDAFQGDKTSVVICDGQLEWRTGEAAWVDVPLGGVRSVGVDGGEYTLARVGAASCDGVQIETMSASDVTPSSSTTPIGCADGADTDNTVTIDRAGQDVWLWDGTTVRVSSDGGATW</sequence>
<accession>A0A9Q2W2L3</accession>
<evidence type="ECO:0000256" key="1">
    <source>
        <dbReference type="SAM" id="MobiDB-lite"/>
    </source>
</evidence>
<evidence type="ECO:0000313" key="3">
    <source>
        <dbReference type="Proteomes" id="UP000709437"/>
    </source>
</evidence>
<evidence type="ECO:0000313" key="2">
    <source>
        <dbReference type="EMBL" id="MBT1541240.1"/>
    </source>
</evidence>
<gene>
    <name evidence="2" type="ORF">KK103_05645</name>
</gene>
<dbReference type="SUPFAM" id="SSF110296">
    <property type="entry name" value="Oligoxyloglucan reducing end-specific cellobiohydrolase"/>
    <property type="match status" value="1"/>
</dbReference>